<evidence type="ECO:0000256" key="1">
    <source>
        <dbReference type="SAM" id="MobiDB-lite"/>
    </source>
</evidence>
<reference evidence="4" key="1">
    <citation type="journal article" date="2017" name="Nat. Commun.">
        <title>The asparagus genome sheds light on the origin and evolution of a young Y chromosome.</title>
        <authorList>
            <person name="Harkess A."/>
            <person name="Zhou J."/>
            <person name="Xu C."/>
            <person name="Bowers J.E."/>
            <person name="Van der Hulst R."/>
            <person name="Ayyampalayam S."/>
            <person name="Mercati F."/>
            <person name="Riccardi P."/>
            <person name="McKain M.R."/>
            <person name="Kakrana A."/>
            <person name="Tang H."/>
            <person name="Ray J."/>
            <person name="Groenendijk J."/>
            <person name="Arikit S."/>
            <person name="Mathioni S.M."/>
            <person name="Nakano M."/>
            <person name="Shan H."/>
            <person name="Telgmann-Rauber A."/>
            <person name="Kanno A."/>
            <person name="Yue Z."/>
            <person name="Chen H."/>
            <person name="Li W."/>
            <person name="Chen Y."/>
            <person name="Xu X."/>
            <person name="Zhang Y."/>
            <person name="Luo S."/>
            <person name="Chen H."/>
            <person name="Gao J."/>
            <person name="Mao Z."/>
            <person name="Pires J.C."/>
            <person name="Luo M."/>
            <person name="Kudrna D."/>
            <person name="Wing R.A."/>
            <person name="Meyers B.C."/>
            <person name="Yi K."/>
            <person name="Kong H."/>
            <person name="Lavrijsen P."/>
            <person name="Sunseri F."/>
            <person name="Falavigna A."/>
            <person name="Ye Y."/>
            <person name="Leebens-Mack J.H."/>
            <person name="Chen G."/>
        </authorList>
    </citation>
    <scope>NUCLEOTIDE SEQUENCE [LARGE SCALE GENOMIC DNA]</scope>
    <source>
        <strain evidence="4">cv. DH0086</strain>
    </source>
</reference>
<gene>
    <name evidence="3" type="ORF">A4U43_C03F19150</name>
</gene>
<keyword evidence="4" id="KW-1185">Reference proteome</keyword>
<evidence type="ECO:0000313" key="4">
    <source>
        <dbReference type="Proteomes" id="UP000243459"/>
    </source>
</evidence>
<dbReference type="EMBL" id="CM007383">
    <property type="protein sequence ID" value="ONK75654.1"/>
    <property type="molecule type" value="Genomic_DNA"/>
</dbReference>
<feature type="region of interest" description="Disordered" evidence="1">
    <location>
        <begin position="36"/>
        <end position="79"/>
    </location>
</feature>
<organism evidence="3 4">
    <name type="scientific">Asparagus officinalis</name>
    <name type="common">Garden asparagus</name>
    <dbReference type="NCBI Taxonomy" id="4686"/>
    <lineage>
        <taxon>Eukaryota</taxon>
        <taxon>Viridiplantae</taxon>
        <taxon>Streptophyta</taxon>
        <taxon>Embryophyta</taxon>
        <taxon>Tracheophyta</taxon>
        <taxon>Spermatophyta</taxon>
        <taxon>Magnoliopsida</taxon>
        <taxon>Liliopsida</taxon>
        <taxon>Asparagales</taxon>
        <taxon>Asparagaceae</taxon>
        <taxon>Asparagoideae</taxon>
        <taxon>Asparagus</taxon>
    </lineage>
</organism>
<sequence length="114" mass="12056">MAKMSKPFYACALLIVLILGTETIALEGRILMEKRSQHQNDGNNNPTAEVQGDNGSIVAGAEDARPTAPGHSPGVGHSLGNKGVDKNVLGFSIFHNVVQGFVHIHIIQSGKESV</sequence>
<dbReference type="AlphaFoldDB" id="A0A5P1FC92"/>
<evidence type="ECO:0000256" key="2">
    <source>
        <dbReference type="SAM" id="SignalP"/>
    </source>
</evidence>
<proteinExistence type="predicted"/>
<feature type="signal peptide" evidence="2">
    <location>
        <begin position="1"/>
        <end position="25"/>
    </location>
</feature>
<keyword evidence="2" id="KW-0732">Signal</keyword>
<feature type="compositionally biased region" description="Polar residues" evidence="1">
    <location>
        <begin position="39"/>
        <end position="48"/>
    </location>
</feature>
<feature type="chain" id="PRO_5024373455" evidence="2">
    <location>
        <begin position="26"/>
        <end position="114"/>
    </location>
</feature>
<protein>
    <submittedName>
        <fullName evidence="3">Uncharacterized protein</fullName>
    </submittedName>
</protein>
<dbReference type="Proteomes" id="UP000243459">
    <property type="component" value="Chromosome 3"/>
</dbReference>
<name>A0A5P1FC92_ASPOF</name>
<accession>A0A5P1FC92</accession>
<dbReference type="Gramene" id="ONK75654">
    <property type="protein sequence ID" value="ONK75654"/>
    <property type="gene ID" value="A4U43_C03F19150"/>
</dbReference>
<evidence type="ECO:0000313" key="3">
    <source>
        <dbReference type="EMBL" id="ONK75654.1"/>
    </source>
</evidence>